<dbReference type="Proteomes" id="UP000009172">
    <property type="component" value="Unassembled WGS sequence"/>
</dbReference>
<reference evidence="3" key="1">
    <citation type="journal article" date="2012" name="MBio">
        <title>Comparative genome analysis of Trichophyton rubrum and related dermatophytes reveals candidate genes involved in infection.</title>
        <authorList>
            <person name="Martinez D.A."/>
            <person name="Oliver B.G."/>
            <person name="Graeser Y."/>
            <person name="Goldberg J.M."/>
            <person name="Li W."/>
            <person name="Martinez-Rossi N.M."/>
            <person name="Monod M."/>
            <person name="Shelest E."/>
            <person name="Barton R.C."/>
            <person name="Birch E."/>
            <person name="Brakhage A.A."/>
            <person name="Chen Z."/>
            <person name="Gurr S.J."/>
            <person name="Heiman D."/>
            <person name="Heitman J."/>
            <person name="Kosti I."/>
            <person name="Rossi A."/>
            <person name="Saif S."/>
            <person name="Samalova M."/>
            <person name="Saunders C.W."/>
            <person name="Shea T."/>
            <person name="Summerbell R.C."/>
            <person name="Xu J."/>
            <person name="Young S."/>
            <person name="Zeng Q."/>
            <person name="Birren B.W."/>
            <person name="Cuomo C.A."/>
            <person name="White T.C."/>
        </authorList>
    </citation>
    <scope>NUCLEOTIDE SEQUENCE [LARGE SCALE GENOMIC DNA]</scope>
    <source>
        <strain evidence="3">CBS 112818</strain>
    </source>
</reference>
<dbReference type="EMBL" id="GG698490">
    <property type="protein sequence ID" value="EGD95739.1"/>
    <property type="molecule type" value="Genomic_DNA"/>
</dbReference>
<gene>
    <name evidence="2" type="ORF">TESG_03207</name>
</gene>
<evidence type="ECO:0000313" key="3">
    <source>
        <dbReference type="Proteomes" id="UP000009172"/>
    </source>
</evidence>
<keyword evidence="3" id="KW-1185">Reference proteome</keyword>
<name>F2RWP0_TRIT1</name>
<protein>
    <submittedName>
        <fullName evidence="2">Uncharacterized protein</fullName>
    </submittedName>
</protein>
<dbReference type="AlphaFoldDB" id="F2RWP0"/>
<dbReference type="HOGENOM" id="CLU_1653411_0_0_1"/>
<evidence type="ECO:0000313" key="2">
    <source>
        <dbReference type="EMBL" id="EGD95739.1"/>
    </source>
</evidence>
<sequence>MHRFFDMQEGSDSFLPSAGRPRMKGKRPDAICNHPVMHCFRLLLFVCIRDKGDETRSTCGSRRRAILYRTIWGYGDTATVCIILIPTGDQSCKTFGAATLDLPSTGFLLSPRTALSFHLVGSIDVLAALSPTFSLIDVDGDVVVVLVIVVLVDDVVWFRR</sequence>
<accession>F2RWP0</accession>
<organism evidence="2 3">
    <name type="scientific">Trichophyton tonsurans (strain CBS 112818)</name>
    <name type="common">Scalp ringworm fungus</name>
    <dbReference type="NCBI Taxonomy" id="647933"/>
    <lineage>
        <taxon>Eukaryota</taxon>
        <taxon>Fungi</taxon>
        <taxon>Dikarya</taxon>
        <taxon>Ascomycota</taxon>
        <taxon>Pezizomycotina</taxon>
        <taxon>Eurotiomycetes</taxon>
        <taxon>Eurotiomycetidae</taxon>
        <taxon>Onygenales</taxon>
        <taxon>Arthrodermataceae</taxon>
        <taxon>Trichophyton</taxon>
    </lineage>
</organism>
<feature type="region of interest" description="Disordered" evidence="1">
    <location>
        <begin position="1"/>
        <end position="22"/>
    </location>
</feature>
<proteinExistence type="predicted"/>
<evidence type="ECO:0000256" key="1">
    <source>
        <dbReference type="SAM" id="MobiDB-lite"/>
    </source>
</evidence>